<dbReference type="Proteomes" id="UP000278180">
    <property type="component" value="Unassembled WGS sequence"/>
</dbReference>
<dbReference type="EC" id="2.1.1.72" evidence="2"/>
<evidence type="ECO:0000256" key="2">
    <source>
        <dbReference type="ARBA" id="ARBA00011900"/>
    </source>
</evidence>
<comment type="caution">
    <text evidence="8">The sequence shown here is derived from an EMBL/GenBank/DDBJ whole genome shotgun (WGS) entry which is preliminary data.</text>
</comment>
<gene>
    <name evidence="9" type="ORF">ALP51_02877</name>
    <name evidence="8" type="ORF">ALP70_02547</name>
</gene>
<dbReference type="GO" id="GO:0032259">
    <property type="term" value="P:methylation"/>
    <property type="evidence" value="ECO:0007669"/>
    <property type="project" value="UniProtKB-KW"/>
</dbReference>
<dbReference type="GO" id="GO:0003677">
    <property type="term" value="F:DNA binding"/>
    <property type="evidence" value="ECO:0007669"/>
    <property type="project" value="InterPro"/>
</dbReference>
<dbReference type="Pfam" id="PF01555">
    <property type="entry name" value="N6_N4_Mtase"/>
    <property type="match status" value="1"/>
</dbReference>
<sequence length="582" mass="64997">MDPHGSSHFPLPLVVLLIWLRSQSPLALEGIMVSNHRLPSEAVSASFFKDKASTMPTLHWVGKDQVRNHHRDVTYRVLREQFTFSAQESLPKNSFDNKIIHGDNLEALKSLLPEYEGKVKCVYIDPPYNTGNENWVYNDNVNDPRIKKWLGKVVGKENEDMSRQDKWLCMMYPRLKLLHRLLSEDGSIWVSIDDNAVGILRPVLDEIFGVGNFVTCVIWEKADSPRNSASQFSTDHDYILVYSKRPNWVPARLARTAESDAIYDNPDDDPNGSWIAGDPFANKPYSKGLFTITGPTGRSFSPPPGRFWRVSEEKLRALDAEGRVWWGPTGDARPSIKRYLDEVGDLVPRTLWKKDVGSNRSSKNEMRAIFSGSSSFDTPKPSSLIGRILDIAADSDSIILDSYAGSGTTGHAVLKANAQDEGTRRFILIEMMDYAESLTAERIKRVANGYGEESKAVAGLGGGFTYYALGEPLFVEYGNLNPAAGIDAIRSYVAWQEGIVEGTGSSSAESQHRYWLGEANGLRVFFAYEEHSVTTLDLELLAELVKVAGPVLVYADQLALGDDFMRRHGIGFKKIPRDIARL</sequence>
<dbReference type="InterPro" id="IPR002941">
    <property type="entry name" value="DNA_methylase_N4/N6"/>
</dbReference>
<evidence type="ECO:0000256" key="4">
    <source>
        <dbReference type="ARBA" id="ARBA00022679"/>
    </source>
</evidence>
<dbReference type="PROSITE" id="PS00092">
    <property type="entry name" value="N6_MTASE"/>
    <property type="match status" value="1"/>
</dbReference>
<dbReference type="InterPro" id="IPR002052">
    <property type="entry name" value="DNA_methylase_N6_adenine_CS"/>
</dbReference>
<organism evidence="8 10">
    <name type="scientific">Pseudomonas savastanoi</name>
    <name type="common">Pseudomonas syringae pv. savastanoi</name>
    <dbReference type="NCBI Taxonomy" id="29438"/>
    <lineage>
        <taxon>Bacteria</taxon>
        <taxon>Pseudomonadati</taxon>
        <taxon>Pseudomonadota</taxon>
        <taxon>Gammaproteobacteria</taxon>
        <taxon>Pseudomonadales</taxon>
        <taxon>Pseudomonadaceae</taxon>
        <taxon>Pseudomonas</taxon>
    </lineage>
</organism>
<keyword evidence="5" id="KW-0949">S-adenosyl-L-methionine</keyword>
<name>A0A3M5B0Q9_PSESS</name>
<dbReference type="Gene3D" id="3.40.50.150">
    <property type="entry name" value="Vaccinia Virus protein VP39"/>
    <property type="match status" value="1"/>
</dbReference>
<evidence type="ECO:0000313" key="10">
    <source>
        <dbReference type="Proteomes" id="UP000269801"/>
    </source>
</evidence>
<keyword evidence="3 8" id="KW-0489">Methyltransferase</keyword>
<proteinExistence type="inferred from homology"/>
<dbReference type="Proteomes" id="UP000269801">
    <property type="component" value="Unassembled WGS sequence"/>
</dbReference>
<dbReference type="GO" id="GO:0009007">
    <property type="term" value="F:site-specific DNA-methyltransferase (adenine-specific) activity"/>
    <property type="evidence" value="ECO:0007669"/>
    <property type="project" value="UniProtKB-EC"/>
</dbReference>
<accession>A0A3M5B0Q9</accession>
<comment type="catalytic activity">
    <reaction evidence="6">
        <text>a 2'-deoxyadenosine in DNA + S-adenosyl-L-methionine = an N(6)-methyl-2'-deoxyadenosine in DNA + S-adenosyl-L-homocysteine + H(+)</text>
        <dbReference type="Rhea" id="RHEA:15197"/>
        <dbReference type="Rhea" id="RHEA-COMP:12418"/>
        <dbReference type="Rhea" id="RHEA-COMP:12419"/>
        <dbReference type="ChEBI" id="CHEBI:15378"/>
        <dbReference type="ChEBI" id="CHEBI:57856"/>
        <dbReference type="ChEBI" id="CHEBI:59789"/>
        <dbReference type="ChEBI" id="CHEBI:90615"/>
        <dbReference type="ChEBI" id="CHEBI:90616"/>
        <dbReference type="EC" id="2.1.1.72"/>
    </reaction>
</comment>
<dbReference type="EMBL" id="RBSL01000542">
    <property type="protein sequence ID" value="RMS18277.1"/>
    <property type="molecule type" value="Genomic_DNA"/>
</dbReference>
<evidence type="ECO:0000256" key="6">
    <source>
        <dbReference type="ARBA" id="ARBA00047942"/>
    </source>
</evidence>
<keyword evidence="4" id="KW-0808">Transferase</keyword>
<evidence type="ECO:0000313" key="9">
    <source>
        <dbReference type="EMBL" id="RMT29797.1"/>
    </source>
</evidence>
<comment type="similarity">
    <text evidence="1">Belongs to the N(4)/N(6)-methyltransferase family.</text>
</comment>
<feature type="domain" description="DNA methylase N-4/N-6" evidence="7">
    <location>
        <begin position="119"/>
        <end position="436"/>
    </location>
</feature>
<dbReference type="PRINTS" id="PR00506">
    <property type="entry name" value="D21N6MTFRASE"/>
</dbReference>
<dbReference type="SUPFAM" id="SSF53335">
    <property type="entry name" value="S-adenosyl-L-methionine-dependent methyltransferases"/>
    <property type="match status" value="1"/>
</dbReference>
<evidence type="ECO:0000256" key="1">
    <source>
        <dbReference type="ARBA" id="ARBA00006594"/>
    </source>
</evidence>
<dbReference type="InterPro" id="IPR029063">
    <property type="entry name" value="SAM-dependent_MTases_sf"/>
</dbReference>
<dbReference type="InterPro" id="IPR002295">
    <property type="entry name" value="N4/N6-MTase_EcoPI_Mod-like"/>
</dbReference>
<dbReference type="GO" id="GO:0008170">
    <property type="term" value="F:N-methyltransferase activity"/>
    <property type="evidence" value="ECO:0007669"/>
    <property type="project" value="InterPro"/>
</dbReference>
<evidence type="ECO:0000259" key="7">
    <source>
        <dbReference type="Pfam" id="PF01555"/>
    </source>
</evidence>
<evidence type="ECO:0000256" key="5">
    <source>
        <dbReference type="ARBA" id="ARBA00022691"/>
    </source>
</evidence>
<evidence type="ECO:0000313" key="11">
    <source>
        <dbReference type="Proteomes" id="UP000278180"/>
    </source>
</evidence>
<dbReference type="EMBL" id="RBTE01000210">
    <property type="protein sequence ID" value="RMT29797.1"/>
    <property type="molecule type" value="Genomic_DNA"/>
</dbReference>
<evidence type="ECO:0000313" key="8">
    <source>
        <dbReference type="EMBL" id="RMS18277.1"/>
    </source>
</evidence>
<evidence type="ECO:0000256" key="3">
    <source>
        <dbReference type="ARBA" id="ARBA00022603"/>
    </source>
</evidence>
<dbReference type="AlphaFoldDB" id="A0A3M5B0Q9"/>
<protein>
    <recommendedName>
        <fullName evidence="2">site-specific DNA-methyltransferase (adenine-specific)</fullName>
        <ecNumber evidence="2">2.1.1.72</ecNumber>
    </recommendedName>
</protein>
<reference evidence="10 11" key="1">
    <citation type="submission" date="2018-08" db="EMBL/GenBank/DDBJ databases">
        <title>Recombination of ecologically and evolutionarily significant loci maintains genetic cohesion in the Pseudomonas syringae species complex.</title>
        <authorList>
            <person name="Dillon M."/>
            <person name="Thakur S."/>
            <person name="Almeida R.N.D."/>
            <person name="Weir B.S."/>
            <person name="Guttman D.S."/>
        </authorList>
    </citation>
    <scope>NUCLEOTIDE SEQUENCE [LARGE SCALE GENOMIC DNA]</scope>
    <source>
        <strain evidence="9 11">ICMP 13684</strain>
        <strain evidence="8 10">ICMP 13685</strain>
    </source>
</reference>